<dbReference type="EMBL" id="AP015037">
    <property type="protein sequence ID" value="BAT84927.1"/>
    <property type="molecule type" value="Genomic_DNA"/>
</dbReference>
<sequence>FFLQHNFLAKFFPSFLSLIHERIGIFGVSEERVGRLDKHAIQNVFFGQGIGVCAHANNAFNFFLRKGLMGVVLGPPYSLPFSSNQSSSLLLAELACMNRVIIK</sequence>
<accession>A0A0S3RWW5</accession>
<proteinExistence type="predicted"/>
<protein>
    <submittedName>
        <fullName evidence="1">Uncharacterized protein</fullName>
    </submittedName>
</protein>
<gene>
    <name evidence="1" type="primary">Vigan.04G240700</name>
    <name evidence="1" type="ORF">VIGAN_04240700</name>
</gene>
<name>A0A0S3RWW5_PHAAN</name>
<reference evidence="1 2" key="1">
    <citation type="journal article" date="2015" name="Sci. Rep.">
        <title>The power of single molecule real-time sequencing technology in the de novo assembly of a eukaryotic genome.</title>
        <authorList>
            <person name="Sakai H."/>
            <person name="Naito K."/>
            <person name="Ogiso-Tanaka E."/>
            <person name="Takahashi Y."/>
            <person name="Iseki K."/>
            <person name="Muto C."/>
            <person name="Satou K."/>
            <person name="Teruya K."/>
            <person name="Shiroma A."/>
            <person name="Shimoji M."/>
            <person name="Hirano T."/>
            <person name="Itoh T."/>
            <person name="Kaga A."/>
            <person name="Tomooka N."/>
        </authorList>
    </citation>
    <scope>NUCLEOTIDE SEQUENCE [LARGE SCALE GENOMIC DNA]</scope>
    <source>
        <strain evidence="2">cv. Shumari</strain>
    </source>
</reference>
<organism evidence="1 2">
    <name type="scientific">Vigna angularis var. angularis</name>
    <dbReference type="NCBI Taxonomy" id="157739"/>
    <lineage>
        <taxon>Eukaryota</taxon>
        <taxon>Viridiplantae</taxon>
        <taxon>Streptophyta</taxon>
        <taxon>Embryophyta</taxon>
        <taxon>Tracheophyta</taxon>
        <taxon>Spermatophyta</taxon>
        <taxon>Magnoliopsida</taxon>
        <taxon>eudicotyledons</taxon>
        <taxon>Gunneridae</taxon>
        <taxon>Pentapetalae</taxon>
        <taxon>rosids</taxon>
        <taxon>fabids</taxon>
        <taxon>Fabales</taxon>
        <taxon>Fabaceae</taxon>
        <taxon>Papilionoideae</taxon>
        <taxon>50 kb inversion clade</taxon>
        <taxon>NPAAA clade</taxon>
        <taxon>indigoferoid/millettioid clade</taxon>
        <taxon>Phaseoleae</taxon>
        <taxon>Vigna</taxon>
    </lineage>
</organism>
<keyword evidence="2" id="KW-1185">Reference proteome</keyword>
<dbReference type="AlphaFoldDB" id="A0A0S3RWW5"/>
<evidence type="ECO:0000313" key="2">
    <source>
        <dbReference type="Proteomes" id="UP000291084"/>
    </source>
</evidence>
<feature type="non-terminal residue" evidence="1">
    <location>
        <position position="1"/>
    </location>
</feature>
<evidence type="ECO:0000313" key="1">
    <source>
        <dbReference type="EMBL" id="BAT84927.1"/>
    </source>
</evidence>
<dbReference type="Proteomes" id="UP000291084">
    <property type="component" value="Chromosome 4"/>
</dbReference>